<dbReference type="EMBL" id="KN880590">
    <property type="protein sequence ID" value="KIY65440.1"/>
    <property type="molecule type" value="Genomic_DNA"/>
</dbReference>
<dbReference type="PANTHER" id="PTHR43283">
    <property type="entry name" value="BETA-LACTAMASE-RELATED"/>
    <property type="match status" value="1"/>
</dbReference>
<protein>
    <submittedName>
        <fullName evidence="2">Beta-lactamase/transpeptidase-like protein</fullName>
    </submittedName>
</protein>
<organism evidence="2 3">
    <name type="scientific">Cylindrobasidium torrendii FP15055 ss-10</name>
    <dbReference type="NCBI Taxonomy" id="1314674"/>
    <lineage>
        <taxon>Eukaryota</taxon>
        <taxon>Fungi</taxon>
        <taxon>Dikarya</taxon>
        <taxon>Basidiomycota</taxon>
        <taxon>Agaricomycotina</taxon>
        <taxon>Agaricomycetes</taxon>
        <taxon>Agaricomycetidae</taxon>
        <taxon>Agaricales</taxon>
        <taxon>Marasmiineae</taxon>
        <taxon>Physalacriaceae</taxon>
        <taxon>Cylindrobasidium</taxon>
    </lineage>
</organism>
<proteinExistence type="predicted"/>
<dbReference type="Gene3D" id="3.40.710.10">
    <property type="entry name" value="DD-peptidase/beta-lactamase superfamily"/>
    <property type="match status" value="1"/>
</dbReference>
<feature type="domain" description="Beta-lactamase-related" evidence="1">
    <location>
        <begin position="34"/>
        <end position="403"/>
    </location>
</feature>
<dbReference type="Pfam" id="PF00144">
    <property type="entry name" value="Beta-lactamase"/>
    <property type="match status" value="1"/>
</dbReference>
<evidence type="ECO:0000259" key="1">
    <source>
        <dbReference type="Pfam" id="PF00144"/>
    </source>
</evidence>
<dbReference type="InterPro" id="IPR001466">
    <property type="entry name" value="Beta-lactam-related"/>
</dbReference>
<accession>A0A0D7B5E6</accession>
<dbReference type="AlphaFoldDB" id="A0A0D7B5E6"/>
<dbReference type="STRING" id="1314674.A0A0D7B5E6"/>
<dbReference type="PANTHER" id="PTHR43283:SF3">
    <property type="entry name" value="BETA-LACTAMASE FAMILY PROTEIN (AFU_ORTHOLOGUE AFUA_5G07500)"/>
    <property type="match status" value="1"/>
</dbReference>
<dbReference type="OrthoDB" id="428260at2759"/>
<keyword evidence="3" id="KW-1185">Reference proteome</keyword>
<reference evidence="2 3" key="1">
    <citation type="journal article" date="2015" name="Fungal Genet. Biol.">
        <title>Evolution of novel wood decay mechanisms in Agaricales revealed by the genome sequences of Fistulina hepatica and Cylindrobasidium torrendii.</title>
        <authorList>
            <person name="Floudas D."/>
            <person name="Held B.W."/>
            <person name="Riley R."/>
            <person name="Nagy L.G."/>
            <person name="Koehler G."/>
            <person name="Ransdell A.S."/>
            <person name="Younus H."/>
            <person name="Chow J."/>
            <person name="Chiniquy J."/>
            <person name="Lipzen A."/>
            <person name="Tritt A."/>
            <person name="Sun H."/>
            <person name="Haridas S."/>
            <person name="LaButti K."/>
            <person name="Ohm R.A."/>
            <person name="Kues U."/>
            <person name="Blanchette R.A."/>
            <person name="Grigoriev I.V."/>
            <person name="Minto R.E."/>
            <person name="Hibbett D.S."/>
        </authorList>
    </citation>
    <scope>NUCLEOTIDE SEQUENCE [LARGE SCALE GENOMIC DNA]</scope>
    <source>
        <strain evidence="2 3">FP15055 ss-10</strain>
    </source>
</reference>
<dbReference type="SUPFAM" id="SSF56601">
    <property type="entry name" value="beta-lactamase/transpeptidase-like"/>
    <property type="match status" value="1"/>
</dbReference>
<dbReference type="InterPro" id="IPR050789">
    <property type="entry name" value="Diverse_Enzym_Activities"/>
</dbReference>
<evidence type="ECO:0000313" key="2">
    <source>
        <dbReference type="EMBL" id="KIY65440.1"/>
    </source>
</evidence>
<name>A0A0D7B5E6_9AGAR</name>
<gene>
    <name evidence="2" type="ORF">CYLTODRAFT_424347</name>
</gene>
<dbReference type="InterPro" id="IPR012338">
    <property type="entry name" value="Beta-lactam/transpept-like"/>
</dbReference>
<sequence>MTSTEVIAAPHPTSLSSHHIMAPTLTAQALKDLDNLLEAYPYEGAPGTVVGINNTEGKLLFLKAVGTCNIDSGESMKADQIFWIASCTKLITGIAAMQLVEQGKLDLEATVSGVLPELAEPDIIAHSTSPFDIHTRKAKTAITFRMLLTHTAGFSYSWYSQGIRHWTLAHQTNEFTAEPLKMPLVHEPGEAFEYGISMDWMGLAIERISGLKLGDYCDKYIFGPLGLKDITFDLPSRPDLLKRLHPMHRYDLSSKKFSVDDHITYTHKSTVHSGGAGIFSSAPDYLAIVAVLLNNGRGSNGAQILKPDTIELMFQPHEGDLVKRRALDSETISTVDSSWDRSGMLLWPGISKGWGYSFLLNLEDIPGGRKAYSAEWGGIANLYWHADRTSGVGSVVFNNIEPYSDPAFFKLQGDVHAILYKPGNLVDA</sequence>
<dbReference type="Proteomes" id="UP000054007">
    <property type="component" value="Unassembled WGS sequence"/>
</dbReference>
<evidence type="ECO:0000313" key="3">
    <source>
        <dbReference type="Proteomes" id="UP000054007"/>
    </source>
</evidence>